<feature type="transmembrane region" description="Helical" evidence="1">
    <location>
        <begin position="81"/>
        <end position="103"/>
    </location>
</feature>
<dbReference type="Proteomes" id="UP000217790">
    <property type="component" value="Unassembled WGS sequence"/>
</dbReference>
<keyword evidence="1" id="KW-1133">Transmembrane helix</keyword>
<gene>
    <name evidence="2" type="ORF">ARMGADRAFT_742052</name>
</gene>
<evidence type="ECO:0000313" key="2">
    <source>
        <dbReference type="EMBL" id="PBK82104.1"/>
    </source>
</evidence>
<sequence>MSPCPWGFIGIVIFCFIPEVTGLGLHLRAIQFAGPFDHLNCSSPCSNMTKLLYIPVLVSETIIALLTLFKGVQHLRRSFHPFITELYVSGMFFYACILFMTLANNLLPMWVPGSALFLGPFQSILHSTLSNRILLLILKQRRIRRRYPTEERVTSNCLSLTVLDLETT</sequence>
<dbReference type="InParanoid" id="A0A2H3CL88"/>
<evidence type="ECO:0000256" key="1">
    <source>
        <dbReference type="SAM" id="Phobius"/>
    </source>
</evidence>
<feature type="transmembrane region" description="Helical" evidence="1">
    <location>
        <begin position="51"/>
        <end position="69"/>
    </location>
</feature>
<accession>A0A2H3CL88</accession>
<protein>
    <submittedName>
        <fullName evidence="2">Uncharacterized protein</fullName>
    </submittedName>
</protein>
<proteinExistence type="predicted"/>
<dbReference type="OrthoDB" id="3341843at2759"/>
<dbReference type="AlphaFoldDB" id="A0A2H3CL88"/>
<dbReference type="EMBL" id="KZ293721">
    <property type="protein sequence ID" value="PBK82104.1"/>
    <property type="molecule type" value="Genomic_DNA"/>
</dbReference>
<keyword evidence="3" id="KW-1185">Reference proteome</keyword>
<evidence type="ECO:0000313" key="3">
    <source>
        <dbReference type="Proteomes" id="UP000217790"/>
    </source>
</evidence>
<reference evidence="3" key="1">
    <citation type="journal article" date="2017" name="Nat. Ecol. Evol.">
        <title>Genome expansion and lineage-specific genetic innovations in the forest pathogenic fungi Armillaria.</title>
        <authorList>
            <person name="Sipos G."/>
            <person name="Prasanna A.N."/>
            <person name="Walter M.C."/>
            <person name="O'Connor E."/>
            <person name="Balint B."/>
            <person name="Krizsan K."/>
            <person name="Kiss B."/>
            <person name="Hess J."/>
            <person name="Varga T."/>
            <person name="Slot J."/>
            <person name="Riley R."/>
            <person name="Boka B."/>
            <person name="Rigling D."/>
            <person name="Barry K."/>
            <person name="Lee J."/>
            <person name="Mihaltcheva S."/>
            <person name="LaButti K."/>
            <person name="Lipzen A."/>
            <person name="Waldron R."/>
            <person name="Moloney N.M."/>
            <person name="Sperisen C."/>
            <person name="Kredics L."/>
            <person name="Vagvoelgyi C."/>
            <person name="Patrignani A."/>
            <person name="Fitzpatrick D."/>
            <person name="Nagy I."/>
            <person name="Doyle S."/>
            <person name="Anderson J.B."/>
            <person name="Grigoriev I.V."/>
            <person name="Gueldener U."/>
            <person name="Muensterkoetter M."/>
            <person name="Nagy L.G."/>
        </authorList>
    </citation>
    <scope>NUCLEOTIDE SEQUENCE [LARGE SCALE GENOMIC DNA]</scope>
    <source>
        <strain evidence="3">Ar21-2</strain>
    </source>
</reference>
<keyword evidence="1" id="KW-0812">Transmembrane</keyword>
<keyword evidence="1" id="KW-0472">Membrane</keyword>
<feature type="transmembrane region" description="Helical" evidence="1">
    <location>
        <begin position="115"/>
        <end position="138"/>
    </location>
</feature>
<dbReference type="OMA" id="SFHPFIT"/>
<name>A0A2H3CL88_ARMGA</name>
<feature type="transmembrane region" description="Helical" evidence="1">
    <location>
        <begin position="7"/>
        <end position="31"/>
    </location>
</feature>
<organism evidence="2 3">
    <name type="scientific">Armillaria gallica</name>
    <name type="common">Bulbous honey fungus</name>
    <name type="synonym">Armillaria bulbosa</name>
    <dbReference type="NCBI Taxonomy" id="47427"/>
    <lineage>
        <taxon>Eukaryota</taxon>
        <taxon>Fungi</taxon>
        <taxon>Dikarya</taxon>
        <taxon>Basidiomycota</taxon>
        <taxon>Agaricomycotina</taxon>
        <taxon>Agaricomycetes</taxon>
        <taxon>Agaricomycetidae</taxon>
        <taxon>Agaricales</taxon>
        <taxon>Marasmiineae</taxon>
        <taxon>Physalacriaceae</taxon>
        <taxon>Armillaria</taxon>
    </lineage>
</organism>